<keyword evidence="1" id="KW-0732">Signal</keyword>
<accession>A0A7J8CL08</accession>
<dbReference type="EMBL" id="JACASE010000014">
    <property type="protein sequence ID" value="KAF6411452.1"/>
    <property type="molecule type" value="Genomic_DNA"/>
</dbReference>
<sequence length="148" mass="15811">MAEMTEMLLVLLYTLHASAICGNQDTKSIETSEEGLVGEKEFPWIVSLQDSHYTHLTFGSILSQFWILSIASAFQNRPVPLPLGPARPPGVGWGCTTSCLAWGGLEGGFLVTGTQGFLPAQPLLCVILGGPKVTRCQSRSSLMSSAAK</sequence>
<proteinExistence type="predicted"/>
<protein>
    <submittedName>
        <fullName evidence="2">Serine protease 54</fullName>
    </submittedName>
</protein>
<dbReference type="GO" id="GO:0006508">
    <property type="term" value="P:proteolysis"/>
    <property type="evidence" value="ECO:0007669"/>
    <property type="project" value="UniProtKB-KW"/>
</dbReference>
<dbReference type="InterPro" id="IPR043504">
    <property type="entry name" value="Peptidase_S1_PA_chymotrypsin"/>
</dbReference>
<comment type="caution">
    <text evidence="2">The sequence shown here is derived from an EMBL/GenBank/DDBJ whole genome shotgun (WGS) entry which is preliminary data.</text>
</comment>
<evidence type="ECO:0000256" key="1">
    <source>
        <dbReference type="SAM" id="SignalP"/>
    </source>
</evidence>
<feature type="chain" id="PRO_5029446720" evidence="1">
    <location>
        <begin position="20"/>
        <end position="148"/>
    </location>
</feature>
<keyword evidence="3" id="KW-1185">Reference proteome</keyword>
<dbReference type="Proteomes" id="UP000593571">
    <property type="component" value="Unassembled WGS sequence"/>
</dbReference>
<keyword evidence="2" id="KW-0645">Protease</keyword>
<evidence type="ECO:0000313" key="2">
    <source>
        <dbReference type="EMBL" id="KAF6411452.1"/>
    </source>
</evidence>
<reference evidence="2 3" key="1">
    <citation type="journal article" date="2020" name="Nature">
        <title>Six reference-quality genomes reveal evolution of bat adaptations.</title>
        <authorList>
            <person name="Jebb D."/>
            <person name="Huang Z."/>
            <person name="Pippel M."/>
            <person name="Hughes G.M."/>
            <person name="Lavrichenko K."/>
            <person name="Devanna P."/>
            <person name="Winkler S."/>
            <person name="Jermiin L.S."/>
            <person name="Skirmuntt E.C."/>
            <person name="Katzourakis A."/>
            <person name="Burkitt-Gray L."/>
            <person name="Ray D.A."/>
            <person name="Sullivan K.A.M."/>
            <person name="Roscito J.G."/>
            <person name="Kirilenko B.M."/>
            <person name="Davalos L.M."/>
            <person name="Corthals A.P."/>
            <person name="Power M.L."/>
            <person name="Jones G."/>
            <person name="Ransome R.D."/>
            <person name="Dechmann D.K.N."/>
            <person name="Locatelli A.G."/>
            <person name="Puechmaille S.J."/>
            <person name="Fedrigo O."/>
            <person name="Jarvis E.D."/>
            <person name="Hiller M."/>
            <person name="Vernes S.C."/>
            <person name="Myers E.W."/>
            <person name="Teeling E.C."/>
        </authorList>
    </citation>
    <scope>NUCLEOTIDE SEQUENCE [LARGE SCALE GENOMIC DNA]</scope>
    <source>
        <strain evidence="2">MRouAeg1</strain>
        <tissue evidence="2">Muscle</tissue>
    </source>
</reference>
<dbReference type="Gene3D" id="2.40.10.10">
    <property type="entry name" value="Trypsin-like serine proteases"/>
    <property type="match status" value="1"/>
</dbReference>
<dbReference type="GO" id="GO:0008233">
    <property type="term" value="F:peptidase activity"/>
    <property type="evidence" value="ECO:0007669"/>
    <property type="project" value="UniProtKB-KW"/>
</dbReference>
<name>A0A7J8CL08_ROUAE</name>
<evidence type="ECO:0000313" key="3">
    <source>
        <dbReference type="Proteomes" id="UP000593571"/>
    </source>
</evidence>
<feature type="signal peptide" evidence="1">
    <location>
        <begin position="1"/>
        <end position="19"/>
    </location>
</feature>
<dbReference type="AlphaFoldDB" id="A0A7J8CL08"/>
<organism evidence="2 3">
    <name type="scientific">Rousettus aegyptiacus</name>
    <name type="common">Egyptian fruit bat</name>
    <name type="synonym">Pteropus aegyptiacus</name>
    <dbReference type="NCBI Taxonomy" id="9407"/>
    <lineage>
        <taxon>Eukaryota</taxon>
        <taxon>Metazoa</taxon>
        <taxon>Chordata</taxon>
        <taxon>Craniata</taxon>
        <taxon>Vertebrata</taxon>
        <taxon>Euteleostomi</taxon>
        <taxon>Mammalia</taxon>
        <taxon>Eutheria</taxon>
        <taxon>Laurasiatheria</taxon>
        <taxon>Chiroptera</taxon>
        <taxon>Yinpterochiroptera</taxon>
        <taxon>Pteropodoidea</taxon>
        <taxon>Pteropodidae</taxon>
        <taxon>Rousettinae</taxon>
        <taxon>Rousettus</taxon>
    </lineage>
</organism>
<gene>
    <name evidence="2" type="ORF">HJG63_016009</name>
</gene>
<keyword evidence="2" id="KW-0378">Hydrolase</keyword>
<dbReference type="InterPro" id="IPR009003">
    <property type="entry name" value="Peptidase_S1_PA"/>
</dbReference>
<dbReference type="SUPFAM" id="SSF50494">
    <property type="entry name" value="Trypsin-like serine proteases"/>
    <property type="match status" value="1"/>
</dbReference>